<feature type="domain" description="Polysaccharide pyruvyl transferase" evidence="1">
    <location>
        <begin position="25"/>
        <end position="318"/>
    </location>
</feature>
<dbReference type="KEGG" id="ppsc:EHS13_00450"/>
<keyword evidence="3" id="KW-1185">Reference proteome</keyword>
<dbReference type="SUPFAM" id="SSF53756">
    <property type="entry name" value="UDP-Glycosyltransferase/glycogen phosphorylase"/>
    <property type="match status" value="1"/>
</dbReference>
<dbReference type="NCBIfam" id="TIGR03609">
    <property type="entry name" value="S_layer_CsaB"/>
    <property type="match status" value="1"/>
</dbReference>
<evidence type="ECO:0000313" key="2">
    <source>
        <dbReference type="EMBL" id="QGQ99899.1"/>
    </source>
</evidence>
<evidence type="ECO:0000259" key="1">
    <source>
        <dbReference type="Pfam" id="PF04230"/>
    </source>
</evidence>
<dbReference type="Proteomes" id="UP000426246">
    <property type="component" value="Chromosome"/>
</dbReference>
<dbReference type="InterPro" id="IPR007345">
    <property type="entry name" value="Polysacch_pyruvyl_Trfase"/>
</dbReference>
<dbReference type="PANTHER" id="PTHR36836:SF1">
    <property type="entry name" value="COLANIC ACID BIOSYNTHESIS PROTEIN WCAK"/>
    <property type="match status" value="1"/>
</dbReference>
<dbReference type="GO" id="GO:0016740">
    <property type="term" value="F:transferase activity"/>
    <property type="evidence" value="ECO:0007669"/>
    <property type="project" value="UniProtKB-KW"/>
</dbReference>
<dbReference type="PANTHER" id="PTHR36836">
    <property type="entry name" value="COLANIC ACID BIOSYNTHESIS PROTEIN WCAK"/>
    <property type="match status" value="1"/>
</dbReference>
<name>A0A6B8RVW4_9BACL</name>
<dbReference type="AlphaFoldDB" id="A0A6B8RVW4"/>
<dbReference type="OrthoDB" id="3199616at2"/>
<evidence type="ECO:0000313" key="3">
    <source>
        <dbReference type="Proteomes" id="UP000426246"/>
    </source>
</evidence>
<organism evidence="2 3">
    <name type="scientific">Paenibacillus psychroresistens</name>
    <dbReference type="NCBI Taxonomy" id="1778678"/>
    <lineage>
        <taxon>Bacteria</taxon>
        <taxon>Bacillati</taxon>
        <taxon>Bacillota</taxon>
        <taxon>Bacilli</taxon>
        <taxon>Bacillales</taxon>
        <taxon>Paenibacillaceae</taxon>
        <taxon>Paenibacillus</taxon>
    </lineage>
</organism>
<keyword evidence="2" id="KW-0808">Transferase</keyword>
<accession>A0A6B8RVW4</accession>
<protein>
    <submittedName>
        <fullName evidence="2">Polysaccharide pyruvyl transferase CsaB</fullName>
    </submittedName>
</protein>
<dbReference type="EMBL" id="CP034235">
    <property type="protein sequence ID" value="QGQ99899.1"/>
    <property type="molecule type" value="Genomic_DNA"/>
</dbReference>
<gene>
    <name evidence="2" type="primary">csaB</name>
    <name evidence="2" type="ORF">EHS13_00450</name>
</gene>
<dbReference type="Pfam" id="PF04230">
    <property type="entry name" value="PS_pyruv_trans"/>
    <property type="match status" value="1"/>
</dbReference>
<proteinExistence type="predicted"/>
<dbReference type="InterPro" id="IPR019896">
    <property type="entry name" value="Polysacch_pyruvyl_Trfase_CsaB"/>
</dbReference>
<reference evidence="3" key="1">
    <citation type="submission" date="2018-11" db="EMBL/GenBank/DDBJ databases">
        <title>Complete genome sequence of Paenibacillus sp. ML311-T8.</title>
        <authorList>
            <person name="Nam Y.-D."/>
            <person name="Kang J."/>
            <person name="Chung W.-H."/>
            <person name="Park Y.S."/>
        </authorList>
    </citation>
    <scope>NUCLEOTIDE SEQUENCE [LARGE SCALE GENOMIC DNA]</scope>
    <source>
        <strain evidence="3">ML311-T8</strain>
    </source>
</reference>
<sequence length="389" mass="42754">MHKELETVGSSTKRIIISGYYGFKNSGDEAVLQSILLALAAESVKQGITIEPIVLSIDPERTSRTYGVQSVHRMRLAPVLKAIRQSHGLISGGGSLLQDATGRKSIPYYLGIIKLAQWLGKPTFIYAQGVGPVQSKTFHPFIRSIFRKCRYVSVRDEESAQLLQHIGLPREQLEVVPDPVMGLPLQAGDGLNVNTLSGTDPNIAGGSSKPIIGVSVRIWNENRSELHQLAKSLQLIQAERDVHICFLPFHLPGDIEASQIVIEHMQAAGNVSIAEDLVHPQQMLAAVKACDLLIGMRLHSLIYAASQRVPLIGISYDPKIDQFLHRLDMKAAATTNEFIPEDLAATAIELLTDKGQVDWVESKKASITKLQSEAHRPAQQIVNYLVYRG</sequence>